<accession>A0ABT1RYG5</accession>
<keyword evidence="2" id="KW-1185">Reference proteome</keyword>
<name>A0ABT1RYG5_9FIRM</name>
<protein>
    <recommendedName>
        <fullName evidence="3">Tocopherol cyclase-like protein</fullName>
    </recommendedName>
</protein>
<evidence type="ECO:0008006" key="3">
    <source>
        <dbReference type="Google" id="ProtNLM"/>
    </source>
</evidence>
<dbReference type="EMBL" id="JANFZH010000013">
    <property type="protein sequence ID" value="MCQ4839732.1"/>
    <property type="molecule type" value="Genomic_DNA"/>
</dbReference>
<dbReference type="Pfam" id="PF14249">
    <property type="entry name" value="Tocopherol_cycl"/>
    <property type="match status" value="1"/>
</dbReference>
<dbReference type="GeneID" id="90531198"/>
<dbReference type="RefSeq" id="WP_066860474.1">
    <property type="nucleotide sequence ID" value="NZ_CABKVV010000009.1"/>
</dbReference>
<dbReference type="PANTHER" id="PTHR35309">
    <property type="match status" value="1"/>
</dbReference>
<dbReference type="PANTHER" id="PTHR35309:SF4">
    <property type="entry name" value="TOCOPHEROL CYCLASE"/>
    <property type="match status" value="1"/>
</dbReference>
<proteinExistence type="predicted"/>
<dbReference type="SUPFAM" id="SSF159245">
    <property type="entry name" value="AttH-like"/>
    <property type="match status" value="1"/>
</dbReference>
<dbReference type="Proteomes" id="UP001524473">
    <property type="component" value="Unassembled WGS sequence"/>
</dbReference>
<gene>
    <name evidence="1" type="ORF">NE695_07375</name>
</gene>
<sequence length="276" mass="30859">MWNPEFEGWYFKHQKGRDTVAFIPGQAKSGAFVQVIWPEGARCFPMPALHVDRKGERVYAPGCRFGRNGISVDLPGIRGEISYGPLTPLRSDIMGPFRFFPMECRHGVLSMGHRLRGSLELPGRAVDFDGGLGYLEKDSGRSFPKSYLWLQCSDFSQPCSIFLSLARIPFCGLVFPGCICAVHFGGREYRFATYEGVKLLETGPGRIVLGQGTRLLEIFLLRREQGHALKSPAKGLMTGMIRECNRAKVRFRFLEGSRLLFDLTSENASLEAVPSL</sequence>
<dbReference type="InterPro" id="IPR025893">
    <property type="entry name" value="Tocopherol_cyclase"/>
</dbReference>
<comment type="caution">
    <text evidence="1">The sequence shown here is derived from an EMBL/GenBank/DDBJ whole genome shotgun (WGS) entry which is preliminary data.</text>
</comment>
<reference evidence="1 2" key="1">
    <citation type="submission" date="2022-06" db="EMBL/GenBank/DDBJ databases">
        <title>Isolation of gut microbiota from human fecal samples.</title>
        <authorList>
            <person name="Pamer E.G."/>
            <person name="Barat B."/>
            <person name="Waligurski E."/>
            <person name="Medina S."/>
            <person name="Paddock L."/>
            <person name="Mostad J."/>
        </authorList>
    </citation>
    <scope>NUCLEOTIDE SEQUENCE [LARGE SCALE GENOMIC DNA]</scope>
    <source>
        <strain evidence="1 2">DFI.9.73</strain>
    </source>
</reference>
<evidence type="ECO:0000313" key="1">
    <source>
        <dbReference type="EMBL" id="MCQ4839732.1"/>
    </source>
</evidence>
<organism evidence="1 2">
    <name type="scientific">Neglectibacter timonensis</name>
    <dbReference type="NCBI Taxonomy" id="1776382"/>
    <lineage>
        <taxon>Bacteria</taxon>
        <taxon>Bacillati</taxon>
        <taxon>Bacillota</taxon>
        <taxon>Clostridia</taxon>
        <taxon>Eubacteriales</taxon>
        <taxon>Oscillospiraceae</taxon>
        <taxon>Neglectibacter</taxon>
    </lineage>
</organism>
<evidence type="ECO:0000313" key="2">
    <source>
        <dbReference type="Proteomes" id="UP001524473"/>
    </source>
</evidence>